<dbReference type="RefSeq" id="WP_184748090.1">
    <property type="nucleotide sequence ID" value="NZ_JACHGJ010000008.1"/>
</dbReference>
<dbReference type="AlphaFoldDB" id="A0A841R960"/>
<protein>
    <submittedName>
        <fullName evidence="1">Uncharacterized protein</fullName>
    </submittedName>
</protein>
<reference evidence="1 2" key="1">
    <citation type="submission" date="2020-08" db="EMBL/GenBank/DDBJ databases">
        <title>Genomic Encyclopedia of Type Strains, Phase IV (KMG-IV): sequencing the most valuable type-strain genomes for metagenomic binning, comparative biology and taxonomic classification.</title>
        <authorList>
            <person name="Goeker M."/>
        </authorList>
    </citation>
    <scope>NUCLEOTIDE SEQUENCE [LARGE SCALE GENOMIC DNA]</scope>
    <source>
        <strain evidence="1 2">DSM 2461</strain>
    </source>
</reference>
<keyword evidence="2" id="KW-1185">Reference proteome</keyword>
<comment type="caution">
    <text evidence="1">The sequence shown here is derived from an EMBL/GenBank/DDBJ whole genome shotgun (WGS) entry which is preliminary data.</text>
</comment>
<dbReference type="Proteomes" id="UP000587760">
    <property type="component" value="Unassembled WGS sequence"/>
</dbReference>
<accession>A0A841R960</accession>
<name>A0A841R960_9SPIO</name>
<proteinExistence type="predicted"/>
<sequence length="126" mass="14664">MIILFPLASLLFNSCSQQPEKSDFYGSYKLIKIRQNGSILNIDTLAMIELTDELYTSAIDRNEDYELSEEEIVSVAYSFHIDDENEPYLIINKDPARVYLYKEEFFDLVLKKIDGLGNETVMYLKE</sequence>
<gene>
    <name evidence="1" type="ORF">HNR50_003535</name>
</gene>
<evidence type="ECO:0000313" key="2">
    <source>
        <dbReference type="Proteomes" id="UP000587760"/>
    </source>
</evidence>
<evidence type="ECO:0000313" key="1">
    <source>
        <dbReference type="EMBL" id="MBB6481854.1"/>
    </source>
</evidence>
<organism evidence="1 2">
    <name type="scientific">Spirochaeta isovalerica</name>
    <dbReference type="NCBI Taxonomy" id="150"/>
    <lineage>
        <taxon>Bacteria</taxon>
        <taxon>Pseudomonadati</taxon>
        <taxon>Spirochaetota</taxon>
        <taxon>Spirochaetia</taxon>
        <taxon>Spirochaetales</taxon>
        <taxon>Spirochaetaceae</taxon>
        <taxon>Spirochaeta</taxon>
    </lineage>
</organism>
<dbReference type="EMBL" id="JACHGJ010000008">
    <property type="protein sequence ID" value="MBB6481854.1"/>
    <property type="molecule type" value="Genomic_DNA"/>
</dbReference>